<sequence length="797" mass="91578">MKIYVHFEKEPEFTLICEPLKKDLKTIKDLKSYFIEQYKASHGNPHEFSINSIDIKDQKNKTLLETTLITKVFSNLDDAFIFKNSNVDKPTTTTTTTPTPTATTTTPTPTTTTTTTTTQRTPPTSATPTTKQPPLTIQTLGPDGKVQTPSGKFKVEGCDARLKTIIESLLDRAEPLFLKKSYRTALEIYDQILKMHDEEKYSLLKSAEIYFQAKKYTRAEALIAKGIEAHPKEYQFHLLKARLKSENKDFFEACKSFKNVLNLVPKSNPVYNNLKAEYGTALYDTRVNDYAQQGCQLLNEVMGEDENNMYVMMGFAHVLIDRGQYEDAFNSLLRLASAAFPAQKEVTRFKEYGWKNVDTRPFKKEREWVQEKLTDVVMAKGLDMVYKAFEPQPIIQKPQIYGFVASMIKDNGAVNEATELLRKAFQLDKKTPNYILTLCHNLEVINKYPEAVEHVMTYLQVNRAKGIRQFKIDNGVVYDLVKPYLKNPIEDSYSFKLPMPEQGPTKVAEDLLVVNEKDHCDNEFYKEDYNKEELDYLSLWFTLTKILYTLGILEPLPALIKLLEPAKKGRDLHLTTVRNEQAYFSSVSMLMSYRSLPLPNHRPIYVAGDSHSLSTAWTPVTINGEPRLFHPLLTTGLKMWHLRPESRFFPKANFYNVTTTAPRGSEIVFLFGEIDCREGFVVSVDKCIYETIEEGMRVTIDIYIKALKDLISKYQYKIYIHPVVPVLDATRSMVKTFNKIFKEKILAQGNTFVWLDFFDQLLSPEGGFNLTYELDATHMNPSYVSLIESEINKNYKK</sequence>
<dbReference type="InterPro" id="IPR011990">
    <property type="entry name" value="TPR-like_helical_dom_sf"/>
</dbReference>
<dbReference type="SUPFAM" id="SSF48452">
    <property type="entry name" value="TPR-like"/>
    <property type="match status" value="2"/>
</dbReference>
<organism evidence="2 3">
    <name type="scientific">Polysphondylium violaceum</name>
    <dbReference type="NCBI Taxonomy" id="133409"/>
    <lineage>
        <taxon>Eukaryota</taxon>
        <taxon>Amoebozoa</taxon>
        <taxon>Evosea</taxon>
        <taxon>Eumycetozoa</taxon>
        <taxon>Dictyostelia</taxon>
        <taxon>Dictyosteliales</taxon>
        <taxon>Dictyosteliaceae</taxon>
        <taxon>Polysphondylium</taxon>
    </lineage>
</organism>
<comment type="caution">
    <text evidence="2">The sequence shown here is derived from an EMBL/GenBank/DDBJ whole genome shotgun (WGS) entry which is preliminary data.</text>
</comment>
<evidence type="ECO:0008006" key="4">
    <source>
        <dbReference type="Google" id="ProtNLM"/>
    </source>
</evidence>
<dbReference type="Gene3D" id="1.25.40.10">
    <property type="entry name" value="Tetratricopeptide repeat domain"/>
    <property type="match status" value="1"/>
</dbReference>
<evidence type="ECO:0000313" key="3">
    <source>
        <dbReference type="Proteomes" id="UP000695562"/>
    </source>
</evidence>
<proteinExistence type="predicted"/>
<protein>
    <recommendedName>
        <fullName evidence="4">Tetratricopeptide-like helical domain-containing protein</fullName>
    </recommendedName>
</protein>
<feature type="compositionally biased region" description="Low complexity" evidence="1">
    <location>
        <begin position="90"/>
        <end position="134"/>
    </location>
</feature>
<reference evidence="2" key="1">
    <citation type="submission" date="2020-01" db="EMBL/GenBank/DDBJ databases">
        <title>Development of genomics and gene disruption for Polysphondylium violaceum indicates a role for the polyketide synthase stlB in stalk morphogenesis.</title>
        <authorList>
            <person name="Narita B."/>
            <person name="Kawabe Y."/>
            <person name="Kin K."/>
            <person name="Saito T."/>
            <person name="Gibbs R."/>
            <person name="Kuspa A."/>
            <person name="Muzny D."/>
            <person name="Queller D."/>
            <person name="Richards S."/>
            <person name="Strassman J."/>
            <person name="Sucgang R."/>
            <person name="Worley K."/>
            <person name="Schaap P."/>
        </authorList>
    </citation>
    <scope>NUCLEOTIDE SEQUENCE</scope>
    <source>
        <strain evidence="2">QSvi11</strain>
    </source>
</reference>
<dbReference type="AlphaFoldDB" id="A0A8J4PVT4"/>
<evidence type="ECO:0000313" key="2">
    <source>
        <dbReference type="EMBL" id="KAF2074496.1"/>
    </source>
</evidence>
<keyword evidence="3" id="KW-1185">Reference proteome</keyword>
<accession>A0A8J4PVT4</accession>
<feature type="region of interest" description="Disordered" evidence="1">
    <location>
        <begin position="87"/>
        <end position="152"/>
    </location>
</feature>
<dbReference type="Proteomes" id="UP000695562">
    <property type="component" value="Unassembled WGS sequence"/>
</dbReference>
<dbReference type="EMBL" id="AJWJ01000144">
    <property type="protein sequence ID" value="KAF2074496.1"/>
    <property type="molecule type" value="Genomic_DNA"/>
</dbReference>
<name>A0A8J4PVT4_9MYCE</name>
<evidence type="ECO:0000256" key="1">
    <source>
        <dbReference type="SAM" id="MobiDB-lite"/>
    </source>
</evidence>
<dbReference type="SUPFAM" id="SSF52266">
    <property type="entry name" value="SGNH hydrolase"/>
    <property type="match status" value="1"/>
</dbReference>
<gene>
    <name evidence="2" type="ORF">CYY_004201</name>
</gene>
<dbReference type="OrthoDB" id="435413at2759"/>
<dbReference type="Pfam" id="PF14559">
    <property type="entry name" value="TPR_19"/>
    <property type="match status" value="1"/>
</dbReference>